<gene>
    <name evidence="2" type="ORF">SAMN05421833_10134</name>
</gene>
<name>A0A1N6QKV9_9ACTN</name>
<dbReference type="Proteomes" id="UP000186096">
    <property type="component" value="Unassembled WGS sequence"/>
</dbReference>
<reference evidence="3" key="1">
    <citation type="submission" date="2017-01" db="EMBL/GenBank/DDBJ databases">
        <authorList>
            <person name="Varghese N."/>
            <person name="Submissions S."/>
        </authorList>
    </citation>
    <scope>NUCLEOTIDE SEQUENCE [LARGE SCALE GENOMIC DNA]</scope>
    <source>
        <strain evidence="3">ATCC 12950</strain>
    </source>
</reference>
<organism evidence="2 3">
    <name type="scientific">Microbispora rosea</name>
    <dbReference type="NCBI Taxonomy" id="58117"/>
    <lineage>
        <taxon>Bacteria</taxon>
        <taxon>Bacillati</taxon>
        <taxon>Actinomycetota</taxon>
        <taxon>Actinomycetes</taxon>
        <taxon>Streptosporangiales</taxon>
        <taxon>Streptosporangiaceae</taxon>
        <taxon>Microbispora</taxon>
    </lineage>
</organism>
<evidence type="ECO:0000256" key="1">
    <source>
        <dbReference type="SAM" id="Phobius"/>
    </source>
</evidence>
<keyword evidence="3" id="KW-1185">Reference proteome</keyword>
<dbReference type="EMBL" id="FTNI01000001">
    <property type="protein sequence ID" value="SIQ17239.1"/>
    <property type="molecule type" value="Genomic_DNA"/>
</dbReference>
<evidence type="ECO:0000313" key="3">
    <source>
        <dbReference type="Proteomes" id="UP000186096"/>
    </source>
</evidence>
<sequence length="191" mass="21379">MNTVKWRARPPSGLYFVVLAVAILISFYGASTTTWYYEIVFLMFPTWVVLGLYWLIRLSLAARSEWAAVRRHSLRWALAPLLFVSMVGALAVDGPLWVRFTLSEPSMQAYAKAIAAGVPPGPGCRMLGLYYVCHSERVEGGALLVVKDIGMMDRMGFAWLPGGRAPSDDGYDNDYTQFTGPWWGWEGWDGL</sequence>
<dbReference type="OrthoDB" id="3533857at2"/>
<keyword evidence="1" id="KW-0812">Transmembrane</keyword>
<protein>
    <submittedName>
        <fullName evidence="2">Uncharacterized protein</fullName>
    </submittedName>
</protein>
<dbReference type="RefSeq" id="WP_076431740.1">
    <property type="nucleotide sequence ID" value="NZ_FTNI01000001.1"/>
</dbReference>
<proteinExistence type="predicted"/>
<feature type="transmembrane region" description="Helical" evidence="1">
    <location>
        <begin position="12"/>
        <end position="29"/>
    </location>
</feature>
<feature type="transmembrane region" description="Helical" evidence="1">
    <location>
        <begin position="35"/>
        <end position="56"/>
    </location>
</feature>
<accession>A0A1N6QKV9</accession>
<keyword evidence="1" id="KW-1133">Transmembrane helix</keyword>
<keyword evidence="1" id="KW-0472">Membrane</keyword>
<feature type="transmembrane region" description="Helical" evidence="1">
    <location>
        <begin position="76"/>
        <end position="98"/>
    </location>
</feature>
<evidence type="ECO:0000313" key="2">
    <source>
        <dbReference type="EMBL" id="SIQ17239.1"/>
    </source>
</evidence>
<dbReference type="AlphaFoldDB" id="A0A1N6QKV9"/>